<keyword evidence="1" id="KW-0812">Transmembrane</keyword>
<evidence type="ECO:0000313" key="3">
    <source>
        <dbReference type="Proteomes" id="UP000572007"/>
    </source>
</evidence>
<name>A0A846W5S4_9NOCA</name>
<proteinExistence type="predicted"/>
<dbReference type="AlphaFoldDB" id="A0A846W5S4"/>
<dbReference type="RefSeq" id="WP_067641905.1">
    <property type="nucleotide sequence ID" value="NZ_JAAXOM010000002.1"/>
</dbReference>
<dbReference type="EMBL" id="JAAXOM010000002">
    <property type="protein sequence ID" value="NKX87868.1"/>
    <property type="molecule type" value="Genomic_DNA"/>
</dbReference>
<reference evidence="2 3" key="1">
    <citation type="submission" date="2020-04" db="EMBL/GenBank/DDBJ databases">
        <title>MicrobeNet Type strains.</title>
        <authorList>
            <person name="Nicholson A.C."/>
        </authorList>
    </citation>
    <scope>NUCLEOTIDE SEQUENCE [LARGE SCALE GENOMIC DNA]</scope>
    <source>
        <strain evidence="2 3">DSM 44960</strain>
    </source>
</reference>
<dbReference type="Proteomes" id="UP000572007">
    <property type="component" value="Unassembled WGS sequence"/>
</dbReference>
<organism evidence="2 3">
    <name type="scientific">Nocardia coubleae</name>
    <dbReference type="NCBI Taxonomy" id="356147"/>
    <lineage>
        <taxon>Bacteria</taxon>
        <taxon>Bacillati</taxon>
        <taxon>Actinomycetota</taxon>
        <taxon>Actinomycetes</taxon>
        <taxon>Mycobacteriales</taxon>
        <taxon>Nocardiaceae</taxon>
        <taxon>Nocardia</taxon>
    </lineage>
</organism>
<evidence type="ECO:0000256" key="1">
    <source>
        <dbReference type="SAM" id="Phobius"/>
    </source>
</evidence>
<feature type="transmembrane region" description="Helical" evidence="1">
    <location>
        <begin position="48"/>
        <end position="72"/>
    </location>
</feature>
<evidence type="ECO:0000313" key="2">
    <source>
        <dbReference type="EMBL" id="NKX87868.1"/>
    </source>
</evidence>
<protein>
    <submittedName>
        <fullName evidence="2">Uncharacterized protein</fullName>
    </submittedName>
</protein>
<keyword evidence="3" id="KW-1185">Reference proteome</keyword>
<sequence length="91" mass="9643">MKRWIVAVSVELGLAAVCLAGAVASWGNARRSTEFGAHEHSGFEAVRYVPPMLALSTGLVILAGLFLIDAVARILSARERRVALRAAGPMV</sequence>
<keyword evidence="1" id="KW-1133">Transmembrane helix</keyword>
<gene>
    <name evidence="2" type="ORF">HGA10_11135</name>
</gene>
<comment type="caution">
    <text evidence="2">The sequence shown here is derived from an EMBL/GenBank/DDBJ whole genome shotgun (WGS) entry which is preliminary data.</text>
</comment>
<accession>A0A846W5S4</accession>
<keyword evidence="1" id="KW-0472">Membrane</keyword>